<name>A0A1L7XSJ8_9HELO</name>
<gene>
    <name evidence="2" type="ORF">PAC_17911</name>
</gene>
<feature type="domain" description="Heterokaryon incompatibility" evidence="1">
    <location>
        <begin position="44"/>
        <end position="197"/>
    </location>
</feature>
<dbReference type="PANTHER" id="PTHR24148">
    <property type="entry name" value="ANKYRIN REPEAT DOMAIN-CONTAINING PROTEIN 39 HOMOLOG-RELATED"/>
    <property type="match status" value="1"/>
</dbReference>
<dbReference type="EMBL" id="FJOG01000049">
    <property type="protein sequence ID" value="CZR68012.1"/>
    <property type="molecule type" value="Genomic_DNA"/>
</dbReference>
<reference evidence="2 3" key="1">
    <citation type="submission" date="2016-03" db="EMBL/GenBank/DDBJ databases">
        <authorList>
            <person name="Ploux O."/>
        </authorList>
    </citation>
    <scope>NUCLEOTIDE SEQUENCE [LARGE SCALE GENOMIC DNA]</scope>
    <source>
        <strain evidence="2 3">UAMH 11012</strain>
    </source>
</reference>
<dbReference type="PANTHER" id="PTHR24148:SF73">
    <property type="entry name" value="HET DOMAIN PROTEIN (AFU_ORTHOLOGUE AFUA_8G01020)"/>
    <property type="match status" value="1"/>
</dbReference>
<evidence type="ECO:0000313" key="3">
    <source>
        <dbReference type="Proteomes" id="UP000184330"/>
    </source>
</evidence>
<dbReference type="STRING" id="576137.A0A1L7XSJ8"/>
<accession>A0A1L7XSJ8</accession>
<sequence length="744" mass="83588">MSIYSPLTYSNREIRIVTISPSLEKSSPIACTTSEISLDKSPGYYALSYCWGDPSITVPMHINGVEVQVTANLDIALRHFRAAEGEPRDKRPQMRWWIDAICINQSDLDERSQQVQLMGDIYSGASGVVVWLGEEGKDGRLALQTIQGLFKEFGNKDNKASRQETLEALNELDGSARDAISSLFKRPWWLRLWTVQEFVLGKEVLFTCGNISFSWRLLHWWSLIISAKTDPGIWKFQKFDFLGLIWGQGCAGHFAKSFLRAEYLAQKKIDSKLSSILGGLVDCMMCTDPRDRIYGLQGLASDGDCFGPPDYTISISELYIKVASIMVHTHQNLEILHNSPPRSSTAPDGTVLPSWVPDWGQVGYPRPLDADLYSADLGRKALAHYSLLPSPALHAQGVIWDTVTEIDPFPASHFLSSGRNAREVAAGNRRTELHDEYLKVTALSNCGPSQKPKVTPCNNCYGGVLNQHYHCSICENGDFVLCLGCVEDGIWCGGDDHMLIKRHITDHKVYSSGPEELKPGIAQEKCKDTLVEGKSFWARLIYESRSKSYPTGIPQLQAYFRTILLDQDYMTHARLSSSEDRFFEFAKVFVLGVVFRLWYPPCSEIARWRRYTLLHSEEPLNFDLFLGDPGSEGSLTWPPSVAVSSVTEAYKDLEMQSFVSTLYHKTKDRKFFITSRGYMGLSSPRVEVGDVVCVFPGLSVPVIMRKTDCHYTHQGECFVLGVMDGEVMDNLEKGIVSLEEIEIH</sequence>
<proteinExistence type="predicted"/>
<dbReference type="Pfam" id="PF26639">
    <property type="entry name" value="Het-6_barrel"/>
    <property type="match status" value="1"/>
</dbReference>
<keyword evidence="3" id="KW-1185">Reference proteome</keyword>
<organism evidence="2 3">
    <name type="scientific">Phialocephala subalpina</name>
    <dbReference type="NCBI Taxonomy" id="576137"/>
    <lineage>
        <taxon>Eukaryota</taxon>
        <taxon>Fungi</taxon>
        <taxon>Dikarya</taxon>
        <taxon>Ascomycota</taxon>
        <taxon>Pezizomycotina</taxon>
        <taxon>Leotiomycetes</taxon>
        <taxon>Helotiales</taxon>
        <taxon>Mollisiaceae</taxon>
        <taxon>Phialocephala</taxon>
        <taxon>Phialocephala fortinii species complex</taxon>
    </lineage>
</organism>
<dbReference type="Pfam" id="PF06985">
    <property type="entry name" value="HET"/>
    <property type="match status" value="1"/>
</dbReference>
<dbReference type="OrthoDB" id="2157530at2759"/>
<evidence type="ECO:0000313" key="2">
    <source>
        <dbReference type="EMBL" id="CZR68012.1"/>
    </source>
</evidence>
<dbReference type="AlphaFoldDB" id="A0A1L7XSJ8"/>
<dbReference type="InterPro" id="IPR052895">
    <property type="entry name" value="HetReg/Transcr_Mod"/>
</dbReference>
<dbReference type="Proteomes" id="UP000184330">
    <property type="component" value="Unassembled WGS sequence"/>
</dbReference>
<protein>
    <recommendedName>
        <fullName evidence="1">Heterokaryon incompatibility domain-containing protein</fullName>
    </recommendedName>
</protein>
<dbReference type="InterPro" id="IPR010730">
    <property type="entry name" value="HET"/>
</dbReference>
<evidence type="ECO:0000259" key="1">
    <source>
        <dbReference type="Pfam" id="PF06985"/>
    </source>
</evidence>